<dbReference type="AlphaFoldDB" id="A0A849SW11"/>
<dbReference type="PANTHER" id="PTHR12428">
    <property type="entry name" value="OXA1"/>
    <property type="match status" value="1"/>
</dbReference>
<evidence type="ECO:0000256" key="1">
    <source>
        <dbReference type="ARBA" id="ARBA00004429"/>
    </source>
</evidence>
<evidence type="ECO:0000256" key="10">
    <source>
        <dbReference type="ARBA" id="ARBA00023186"/>
    </source>
</evidence>
<dbReference type="InterPro" id="IPR028055">
    <property type="entry name" value="YidC/Oxa/ALB_C"/>
</dbReference>
<dbReference type="InterPro" id="IPR038221">
    <property type="entry name" value="YidC_periplasmic_sf"/>
</dbReference>
<dbReference type="InterPro" id="IPR047196">
    <property type="entry name" value="YidC_ALB_C"/>
</dbReference>
<evidence type="ECO:0000256" key="4">
    <source>
        <dbReference type="ARBA" id="ARBA00022448"/>
    </source>
</evidence>
<dbReference type="InterPro" id="IPR001708">
    <property type="entry name" value="YidC/ALB3/OXA1/COX18"/>
</dbReference>
<keyword evidence="9 13" id="KW-0472">Membrane</keyword>
<evidence type="ECO:0000256" key="2">
    <source>
        <dbReference type="ARBA" id="ARBA00010527"/>
    </source>
</evidence>
<feature type="region of interest" description="Disordered" evidence="14">
    <location>
        <begin position="67"/>
        <end position="88"/>
    </location>
</feature>
<feature type="domain" description="Membrane insertase YidC/Oxa/ALB C-terminal" evidence="15">
    <location>
        <begin position="418"/>
        <end position="600"/>
    </location>
</feature>
<sequence length="620" mass="67615">MMDRRTWIAVGLCVVFLFAYPQILKVFGLQQYLNPGAPKPPVADSAQVSGNSTGLATGIGFGTPDSAGSGLTPAGTATSTSAAPPTQAQLTSLPFRPVRSEIERNYAIETPLYRATFTNRGARLLAVELKRYSAALGAKGVQTGRAALLPRNNGALAPEDRVVLAGGPSVALDLGAGDAQRSLSGVVYTATESLDASGALRSLAFTTYDSTGLFLRQTWRARPDDYALDLEVEMRGVPANWRLSNYSVTAQSWPLLDEYDYKNEHSSLRATALIGTNLQRVSEGQVGKGPKVFDGNVQWVAVQTRYFMGGVAVVRGSAQSAVAHSVSRPISAQEAARMPADQRSKAPVLANTLVMGMPGETDPLNRFRVYFGPNEFSRLAKLGLGLERIVDLGWSWVQPFSKGLLYVLNVLNSVVRNYGVAILLLASLVRLLLHPLNMMSIRSMRSMQKIQPEVERLRKKYEKDATAMNTAIMALYKEHKVNPAGGCLPMLVQMPFFIALYSVLYNAIELRHAPFVAWVHDLSSPDVLAMVGPFPLRLLPILMTLAGLLSQRLTPTDPRQAPTMYLMNVMMLVFFYNLPSGLVLYWTVMNLLTALQQWLALREDGGSRGSETVVRMGSAK</sequence>
<reference evidence="17 18" key="1">
    <citation type="submission" date="2020-04" db="EMBL/GenBank/DDBJ databases">
        <title>Metagenomic profiling of ammonia- and methane-oxidizing microorganisms in a Dutch drinking water treatment plant.</title>
        <authorList>
            <person name="Poghosyan L."/>
            <person name="Leucker S."/>
        </authorList>
    </citation>
    <scope>NUCLEOTIDE SEQUENCE [LARGE SCALE GENOMIC DNA]</scope>
    <source>
        <strain evidence="17">S-RSF-IL-03</strain>
    </source>
</reference>
<evidence type="ECO:0000256" key="3">
    <source>
        <dbReference type="ARBA" id="ARBA00015325"/>
    </source>
</evidence>
<dbReference type="PRINTS" id="PR01900">
    <property type="entry name" value="YIDCPROTEIN"/>
</dbReference>
<protein>
    <recommendedName>
        <fullName evidence="3 13">Membrane protein insertase YidC</fullName>
    </recommendedName>
    <alternativeName>
        <fullName evidence="12 13">Foldase YidC</fullName>
    </alternativeName>
    <alternativeName>
        <fullName evidence="11 13">Membrane integrase YidC</fullName>
    </alternativeName>
    <alternativeName>
        <fullName evidence="13">Membrane protein YidC</fullName>
    </alternativeName>
</protein>
<dbReference type="HAMAP" id="MF_01810">
    <property type="entry name" value="YidC_type1"/>
    <property type="match status" value="1"/>
</dbReference>
<feature type="transmembrane region" description="Helical" evidence="13">
    <location>
        <begin position="487"/>
        <end position="508"/>
    </location>
</feature>
<proteinExistence type="inferred from homology"/>
<evidence type="ECO:0000259" key="16">
    <source>
        <dbReference type="Pfam" id="PF14849"/>
    </source>
</evidence>
<evidence type="ECO:0000256" key="12">
    <source>
        <dbReference type="ARBA" id="ARBA00033342"/>
    </source>
</evidence>
<evidence type="ECO:0000256" key="7">
    <source>
        <dbReference type="ARBA" id="ARBA00022927"/>
    </source>
</evidence>
<gene>
    <name evidence="13 17" type="primary">yidC</name>
    <name evidence="17" type="ORF">HOP12_04170</name>
</gene>
<comment type="caution">
    <text evidence="17">The sequence shown here is derived from an EMBL/GenBank/DDBJ whole genome shotgun (WGS) entry which is preliminary data.</text>
</comment>
<feature type="transmembrane region" description="Helical" evidence="13">
    <location>
        <begin position="418"/>
        <end position="439"/>
    </location>
</feature>
<dbReference type="Pfam" id="PF14849">
    <property type="entry name" value="YidC_periplas"/>
    <property type="match status" value="1"/>
</dbReference>
<dbReference type="NCBIfam" id="TIGR03592">
    <property type="entry name" value="yidC_oxa1_cterm"/>
    <property type="match status" value="1"/>
</dbReference>
<keyword evidence="7 13" id="KW-0653">Protein transport</keyword>
<evidence type="ECO:0000259" key="15">
    <source>
        <dbReference type="Pfam" id="PF02096"/>
    </source>
</evidence>
<evidence type="ECO:0000256" key="9">
    <source>
        <dbReference type="ARBA" id="ARBA00023136"/>
    </source>
</evidence>
<evidence type="ECO:0000256" key="11">
    <source>
        <dbReference type="ARBA" id="ARBA00033245"/>
    </source>
</evidence>
<evidence type="ECO:0000256" key="8">
    <source>
        <dbReference type="ARBA" id="ARBA00022989"/>
    </source>
</evidence>
<comment type="subcellular location">
    <subcellularLocation>
        <location evidence="1">Cell inner membrane</location>
        <topology evidence="1">Multi-pass membrane protein</topology>
    </subcellularLocation>
    <subcellularLocation>
        <location evidence="13">Cell membrane</location>
        <topology evidence="13">Multi-pass membrane protein</topology>
    </subcellularLocation>
</comment>
<evidence type="ECO:0000256" key="6">
    <source>
        <dbReference type="ARBA" id="ARBA00022692"/>
    </source>
</evidence>
<dbReference type="PANTHER" id="PTHR12428:SF65">
    <property type="entry name" value="CYTOCHROME C OXIDASE ASSEMBLY PROTEIN COX18, MITOCHONDRIAL"/>
    <property type="match status" value="1"/>
</dbReference>
<dbReference type="Gene3D" id="2.70.98.90">
    <property type="match status" value="1"/>
</dbReference>
<dbReference type="GO" id="GO:0015031">
    <property type="term" value="P:protein transport"/>
    <property type="evidence" value="ECO:0007669"/>
    <property type="project" value="UniProtKB-KW"/>
</dbReference>
<accession>A0A849SW11</accession>
<dbReference type="EMBL" id="JABFRW010000043">
    <property type="protein sequence ID" value="NOT33349.1"/>
    <property type="molecule type" value="Genomic_DNA"/>
</dbReference>
<organism evidence="17 18">
    <name type="scientific">Eiseniibacteriota bacterium</name>
    <dbReference type="NCBI Taxonomy" id="2212470"/>
    <lineage>
        <taxon>Bacteria</taxon>
        <taxon>Candidatus Eiseniibacteriota</taxon>
    </lineage>
</organism>
<dbReference type="GO" id="GO:0032977">
    <property type="term" value="F:membrane insertase activity"/>
    <property type="evidence" value="ECO:0007669"/>
    <property type="project" value="InterPro"/>
</dbReference>
<comment type="subunit">
    <text evidence="13">Interacts with the Sec translocase complex via SecD. Specifically interacts with transmembrane segments of nascent integral membrane proteins during membrane integration.</text>
</comment>
<dbReference type="PRINTS" id="PR00701">
    <property type="entry name" value="60KDINNERMP"/>
</dbReference>
<dbReference type="GO" id="GO:0051205">
    <property type="term" value="P:protein insertion into membrane"/>
    <property type="evidence" value="ECO:0007669"/>
    <property type="project" value="TreeGrafter"/>
</dbReference>
<comment type="similarity">
    <text evidence="2 13">Belongs to the OXA1/ALB3/YidC family. Type 1 subfamily.</text>
</comment>
<evidence type="ECO:0000256" key="5">
    <source>
        <dbReference type="ARBA" id="ARBA00022475"/>
    </source>
</evidence>
<keyword evidence="5 13" id="KW-1003">Cell membrane</keyword>
<feature type="domain" description="Membrane insertase YidC N-terminal" evidence="16">
    <location>
        <begin position="107"/>
        <end position="397"/>
    </location>
</feature>
<dbReference type="Proteomes" id="UP000580839">
    <property type="component" value="Unassembled WGS sequence"/>
</dbReference>
<evidence type="ECO:0000313" key="17">
    <source>
        <dbReference type="EMBL" id="NOT33349.1"/>
    </source>
</evidence>
<dbReference type="CDD" id="cd19961">
    <property type="entry name" value="EcYidC-like_peri"/>
    <property type="match status" value="1"/>
</dbReference>
<evidence type="ECO:0000313" key="18">
    <source>
        <dbReference type="Proteomes" id="UP000580839"/>
    </source>
</evidence>
<keyword evidence="8 13" id="KW-1133">Transmembrane helix</keyword>
<dbReference type="GO" id="GO:0005886">
    <property type="term" value="C:plasma membrane"/>
    <property type="evidence" value="ECO:0007669"/>
    <property type="project" value="UniProtKB-SubCell"/>
</dbReference>
<feature type="transmembrane region" description="Helical" evidence="13">
    <location>
        <begin position="561"/>
        <end position="578"/>
    </location>
</feature>
<evidence type="ECO:0000256" key="14">
    <source>
        <dbReference type="SAM" id="MobiDB-lite"/>
    </source>
</evidence>
<keyword evidence="4 13" id="KW-0813">Transport</keyword>
<dbReference type="Pfam" id="PF02096">
    <property type="entry name" value="60KD_IMP"/>
    <property type="match status" value="1"/>
</dbReference>
<evidence type="ECO:0000256" key="13">
    <source>
        <dbReference type="HAMAP-Rule" id="MF_01810"/>
    </source>
</evidence>
<keyword evidence="6 13" id="KW-0812">Transmembrane</keyword>
<feature type="transmembrane region" description="Helical" evidence="13">
    <location>
        <begin position="528"/>
        <end position="549"/>
    </location>
</feature>
<dbReference type="InterPro" id="IPR019998">
    <property type="entry name" value="Membr_insert_YidC"/>
</dbReference>
<dbReference type="CDD" id="cd20070">
    <property type="entry name" value="5TM_YidC_Alb3"/>
    <property type="match status" value="1"/>
</dbReference>
<dbReference type="InterPro" id="IPR028053">
    <property type="entry name" value="Membr_insert_YidC_N"/>
</dbReference>
<keyword evidence="10 13" id="KW-0143">Chaperone</keyword>
<feature type="compositionally biased region" description="Low complexity" evidence="14">
    <location>
        <begin position="67"/>
        <end position="86"/>
    </location>
</feature>
<comment type="function">
    <text evidence="13">Required for the insertion and/or proper folding and/or complex formation of integral membrane proteins into the membrane. Involved in integration of membrane proteins that insert both dependently and independently of the Sec translocase complex, as well as at least some lipoproteins. Aids folding of multispanning membrane proteins.</text>
</comment>
<name>A0A849SW11_UNCEI</name>